<dbReference type="SUPFAM" id="SSF63737">
    <property type="entry name" value="Leukotriene A4 hydrolase N-terminal domain"/>
    <property type="match status" value="1"/>
</dbReference>
<evidence type="ECO:0000313" key="19">
    <source>
        <dbReference type="Proteomes" id="UP000567246"/>
    </source>
</evidence>
<evidence type="ECO:0000256" key="1">
    <source>
        <dbReference type="ARBA" id="ARBA00000098"/>
    </source>
</evidence>
<accession>A0A7W9JHZ4</accession>
<evidence type="ECO:0000256" key="13">
    <source>
        <dbReference type="ARBA" id="ARBA00031533"/>
    </source>
</evidence>
<dbReference type="SUPFAM" id="SSF55486">
    <property type="entry name" value="Metalloproteases ('zincins'), catalytic domain"/>
    <property type="match status" value="1"/>
</dbReference>
<feature type="binding site" evidence="15">
    <location>
        <position position="317"/>
    </location>
    <ligand>
        <name>Zn(2+)</name>
        <dbReference type="ChEBI" id="CHEBI:29105"/>
        <note>catalytic</note>
    </ligand>
</feature>
<comment type="catalytic activity">
    <reaction evidence="1">
        <text>Release of an N-terminal amino acid, Xaa-|-Yaa- from a peptide, amide or arylamide. Xaa is preferably Ala, but may be most amino acids including Pro (slow action). When a terminal hydrophobic residue is followed by a prolyl residue, the two may be released as an intact Xaa-Pro dipeptide.</text>
        <dbReference type="EC" id="3.4.11.2"/>
    </reaction>
</comment>
<evidence type="ECO:0000256" key="4">
    <source>
        <dbReference type="ARBA" id="ARBA00012564"/>
    </source>
</evidence>
<dbReference type="InterPro" id="IPR034015">
    <property type="entry name" value="M1_LTA4H"/>
</dbReference>
<dbReference type="Gene3D" id="2.60.40.1730">
    <property type="entry name" value="tricorn interacting facor f3 domain"/>
    <property type="match status" value="1"/>
</dbReference>
<organism evidence="18 19">
    <name type="scientific">Micrococcus endophyticus</name>
    <dbReference type="NCBI Taxonomy" id="455343"/>
    <lineage>
        <taxon>Bacteria</taxon>
        <taxon>Bacillati</taxon>
        <taxon>Actinomycetota</taxon>
        <taxon>Actinomycetes</taxon>
        <taxon>Micrococcales</taxon>
        <taxon>Micrococcaceae</taxon>
        <taxon>Micrococcus</taxon>
    </lineage>
</organism>
<evidence type="ECO:0000259" key="16">
    <source>
        <dbReference type="Pfam" id="PF01433"/>
    </source>
</evidence>
<dbReference type="GO" id="GO:0008237">
    <property type="term" value="F:metallopeptidase activity"/>
    <property type="evidence" value="ECO:0007669"/>
    <property type="project" value="UniProtKB-KW"/>
</dbReference>
<evidence type="ECO:0000256" key="11">
    <source>
        <dbReference type="ARBA" id="ARBA00023049"/>
    </source>
</evidence>
<comment type="similarity">
    <text evidence="3">Belongs to the peptidase M1 family.</text>
</comment>
<feature type="binding site" evidence="15">
    <location>
        <position position="298"/>
    </location>
    <ligand>
        <name>Zn(2+)</name>
        <dbReference type="ChEBI" id="CHEBI:29105"/>
        <note>catalytic</note>
    </ligand>
</feature>
<dbReference type="GO" id="GO:0006508">
    <property type="term" value="P:proteolysis"/>
    <property type="evidence" value="ECO:0007669"/>
    <property type="project" value="UniProtKB-KW"/>
</dbReference>
<keyword evidence="18" id="KW-0031">Aminopeptidase</keyword>
<evidence type="ECO:0000256" key="15">
    <source>
        <dbReference type="PIRSR" id="PIRSR634015-3"/>
    </source>
</evidence>
<dbReference type="GO" id="GO:0008270">
    <property type="term" value="F:zinc ion binding"/>
    <property type="evidence" value="ECO:0007669"/>
    <property type="project" value="InterPro"/>
</dbReference>
<comment type="subcellular location">
    <subcellularLocation>
        <location evidence="2">Cytoplasm</location>
    </subcellularLocation>
</comment>
<evidence type="ECO:0000256" key="14">
    <source>
        <dbReference type="PIRSR" id="PIRSR634015-1"/>
    </source>
</evidence>
<gene>
    <name evidence="18" type="ORF">HDA33_000420</name>
</gene>
<dbReference type="GO" id="GO:0005737">
    <property type="term" value="C:cytoplasm"/>
    <property type="evidence" value="ECO:0007669"/>
    <property type="project" value="UniProtKB-SubCell"/>
</dbReference>
<dbReference type="EMBL" id="JACHMW010000001">
    <property type="protein sequence ID" value="MBB5847856.1"/>
    <property type="molecule type" value="Genomic_DNA"/>
</dbReference>
<evidence type="ECO:0000256" key="10">
    <source>
        <dbReference type="ARBA" id="ARBA00022833"/>
    </source>
</evidence>
<dbReference type="AlphaFoldDB" id="A0A7W9JHZ4"/>
<feature type="domain" description="Peptidase M1 membrane alanine aminopeptidase" evidence="16">
    <location>
        <begin position="249"/>
        <end position="435"/>
    </location>
</feature>
<evidence type="ECO:0000256" key="7">
    <source>
        <dbReference type="ARBA" id="ARBA00022670"/>
    </source>
</evidence>
<dbReference type="CDD" id="cd09603">
    <property type="entry name" value="M1_APN_like"/>
    <property type="match status" value="1"/>
</dbReference>
<evidence type="ECO:0000256" key="6">
    <source>
        <dbReference type="ARBA" id="ARBA00022490"/>
    </source>
</evidence>
<feature type="active site" description="Proton donor" evidence="14">
    <location>
        <position position="370"/>
    </location>
</feature>
<dbReference type="InterPro" id="IPR027268">
    <property type="entry name" value="Peptidase_M4/M1_CTD_sf"/>
</dbReference>
<dbReference type="PANTHER" id="PTHR45726">
    <property type="entry name" value="LEUKOTRIENE A-4 HYDROLASE"/>
    <property type="match status" value="1"/>
</dbReference>
<dbReference type="GO" id="GO:0016285">
    <property type="term" value="F:alanyl aminopeptidase activity"/>
    <property type="evidence" value="ECO:0007669"/>
    <property type="project" value="UniProtKB-EC"/>
</dbReference>
<dbReference type="PRINTS" id="PR00756">
    <property type="entry name" value="ALADIPTASE"/>
</dbReference>
<feature type="active site" description="Proton acceptor" evidence="14">
    <location>
        <position position="295"/>
    </location>
</feature>
<evidence type="ECO:0000256" key="12">
    <source>
        <dbReference type="ARBA" id="ARBA00029811"/>
    </source>
</evidence>
<evidence type="ECO:0000256" key="9">
    <source>
        <dbReference type="ARBA" id="ARBA00022801"/>
    </source>
</evidence>
<evidence type="ECO:0000259" key="17">
    <source>
        <dbReference type="Pfam" id="PF17900"/>
    </source>
</evidence>
<sequence length="446" mass="49059">MSTDPYVPGVGTDAAVIEHVVLDLDVRLAANRVSGTAVLSVRLTRQSRRIELDLHRLRVSKVGAAVDGRALPASFSQPRRWPSRLVVDLGESRPEGTLVELTVAYAGTPTPRRSPWGTIGWEELTDGVLVAGQPHGASTWLPCVDSPVSRSTADITLTCDAGYLPVANGVGAPVRTRGSRVTWRWRLTQPVPAYLLTVQIGRYRLVDAAAPADGLPPLRLVASTRTEQRARAALAAQPAMMAAFIAAYGPYPFEEYTAVVADDVLEIPLEAAGMSLFGTNHLDGSWESERLIAHEMAHQWFGNAVTLGRWADLWLHEGFACWSEWLWAEASGRSSIASMARRAWQRLAEDPVEHVLTEPGAAEMFEDWVYKRGALTVEALRVLLGREVFGSMLRAWVDEHRFGTVDTAGLRAHVHAWAPRAQVTPEQVDELFETWTRRSELPPFPG</sequence>
<keyword evidence="8 15" id="KW-0479">Metal-binding</keyword>
<comment type="cofactor">
    <cofactor evidence="15">
        <name>Zn(2+)</name>
        <dbReference type="ChEBI" id="CHEBI:29105"/>
    </cofactor>
    <text evidence="15">Binds 1 zinc ion per subunit.</text>
</comment>
<dbReference type="Pfam" id="PF17900">
    <property type="entry name" value="Peptidase_M1_N"/>
    <property type="match status" value="1"/>
</dbReference>
<keyword evidence="10 15" id="KW-0862">Zinc</keyword>
<evidence type="ECO:0000313" key="18">
    <source>
        <dbReference type="EMBL" id="MBB5847856.1"/>
    </source>
</evidence>
<dbReference type="EC" id="3.4.11.2" evidence="4"/>
<evidence type="ECO:0000256" key="8">
    <source>
        <dbReference type="ARBA" id="ARBA00022723"/>
    </source>
</evidence>
<dbReference type="InterPro" id="IPR045357">
    <property type="entry name" value="Aminopeptidase_N-like_N"/>
</dbReference>
<feature type="domain" description="Aminopeptidase N-like N-terminal" evidence="17">
    <location>
        <begin position="19"/>
        <end position="195"/>
    </location>
</feature>
<evidence type="ECO:0000256" key="3">
    <source>
        <dbReference type="ARBA" id="ARBA00010136"/>
    </source>
</evidence>
<reference evidence="18 19" key="1">
    <citation type="submission" date="2020-08" db="EMBL/GenBank/DDBJ databases">
        <title>Sequencing the genomes of 1000 actinobacteria strains.</title>
        <authorList>
            <person name="Klenk H.-P."/>
        </authorList>
    </citation>
    <scope>NUCLEOTIDE SEQUENCE [LARGE SCALE GENOMIC DNA]</scope>
    <source>
        <strain evidence="18 19">DSM 17945</strain>
    </source>
</reference>
<dbReference type="InterPro" id="IPR042097">
    <property type="entry name" value="Aminopeptidase_N-like_N_sf"/>
</dbReference>
<dbReference type="PANTHER" id="PTHR45726:SF3">
    <property type="entry name" value="LEUKOTRIENE A-4 HYDROLASE"/>
    <property type="match status" value="1"/>
</dbReference>
<keyword evidence="19" id="KW-1185">Reference proteome</keyword>
<dbReference type="InterPro" id="IPR001930">
    <property type="entry name" value="Peptidase_M1"/>
</dbReference>
<dbReference type="InterPro" id="IPR014782">
    <property type="entry name" value="Peptidase_M1_dom"/>
</dbReference>
<protein>
    <recommendedName>
        <fullName evidence="5">Aminopeptidase N</fullName>
        <ecNumber evidence="4">3.4.11.2</ecNumber>
    </recommendedName>
    <alternativeName>
        <fullName evidence="12">Alanine aminopeptidase</fullName>
    </alternativeName>
    <alternativeName>
        <fullName evidence="13">Lysyl aminopeptidase</fullName>
    </alternativeName>
</protein>
<comment type="caution">
    <text evidence="18">The sequence shown here is derived from an EMBL/GenBank/DDBJ whole genome shotgun (WGS) entry which is preliminary data.</text>
</comment>
<keyword evidence="7" id="KW-0645">Protease</keyword>
<keyword evidence="11" id="KW-0482">Metalloprotease</keyword>
<dbReference type="Pfam" id="PF01433">
    <property type="entry name" value="Peptidase_M1"/>
    <property type="match status" value="1"/>
</dbReference>
<proteinExistence type="inferred from homology"/>
<evidence type="ECO:0000256" key="5">
    <source>
        <dbReference type="ARBA" id="ARBA00015611"/>
    </source>
</evidence>
<keyword evidence="9" id="KW-0378">Hydrolase</keyword>
<name>A0A7W9JHZ4_9MICC</name>
<dbReference type="Proteomes" id="UP000567246">
    <property type="component" value="Unassembled WGS sequence"/>
</dbReference>
<evidence type="ECO:0000256" key="2">
    <source>
        <dbReference type="ARBA" id="ARBA00004496"/>
    </source>
</evidence>
<feature type="binding site" evidence="15">
    <location>
        <position position="294"/>
    </location>
    <ligand>
        <name>Zn(2+)</name>
        <dbReference type="ChEBI" id="CHEBI:29105"/>
        <note>catalytic</note>
    </ligand>
</feature>
<dbReference type="RefSeq" id="WP_184170419.1">
    <property type="nucleotide sequence ID" value="NZ_BAABAG010000010.1"/>
</dbReference>
<keyword evidence="6" id="KW-0963">Cytoplasm</keyword>
<dbReference type="Gene3D" id="1.10.390.10">
    <property type="entry name" value="Neutral Protease Domain 2"/>
    <property type="match status" value="1"/>
</dbReference>